<feature type="domain" description="Origin recognition complex subunit 5 C-terminal" evidence="3">
    <location>
        <begin position="2514"/>
        <end position="2664"/>
    </location>
</feature>
<dbReference type="InParanoid" id="G3JPR8"/>
<gene>
    <name evidence="5" type="ORF">CCM_07421</name>
</gene>
<feature type="compositionally biased region" description="Basic and acidic residues" evidence="1">
    <location>
        <begin position="627"/>
        <end position="636"/>
    </location>
</feature>
<dbReference type="STRING" id="983644.G3JPR8"/>
<dbReference type="GO" id="GO:0031297">
    <property type="term" value="P:replication fork processing"/>
    <property type="evidence" value="ECO:0007669"/>
    <property type="project" value="InterPro"/>
</dbReference>
<dbReference type="GO" id="GO:0035361">
    <property type="term" value="C:Cul8-RING ubiquitin ligase complex"/>
    <property type="evidence" value="ECO:0007669"/>
    <property type="project" value="TreeGrafter"/>
</dbReference>
<dbReference type="eggNOG" id="KOG2543">
    <property type="taxonomic scope" value="Eukaryota"/>
</dbReference>
<dbReference type="PANTHER" id="PTHR28122">
    <property type="entry name" value="E3 UBIQUITIN-PROTEIN LIGASE SUBSTRATE RECEPTOR MMS22"/>
    <property type="match status" value="1"/>
</dbReference>
<dbReference type="Gene3D" id="3.40.50.300">
    <property type="entry name" value="P-loop containing nucleotide triphosphate hydrolases"/>
    <property type="match status" value="1"/>
</dbReference>
<feature type="domain" description="Orc1-like AAA ATPase" evidence="2">
    <location>
        <begin position="2198"/>
        <end position="2357"/>
    </location>
</feature>
<feature type="compositionally biased region" description="Basic residues" evidence="1">
    <location>
        <begin position="891"/>
        <end position="903"/>
    </location>
</feature>
<accession>G3JPR8</accession>
<feature type="region of interest" description="Disordered" evidence="1">
    <location>
        <begin position="571"/>
        <end position="641"/>
    </location>
</feature>
<feature type="compositionally biased region" description="Low complexity" evidence="1">
    <location>
        <begin position="103"/>
        <end position="116"/>
    </location>
</feature>
<evidence type="ECO:0000256" key="1">
    <source>
        <dbReference type="SAM" id="MobiDB-lite"/>
    </source>
</evidence>
<feature type="region of interest" description="Disordered" evidence="1">
    <location>
        <begin position="2548"/>
        <end position="2567"/>
    </location>
</feature>
<name>G3JPR8_CORMM</name>
<dbReference type="VEuPathDB" id="FungiDB:CCM_07421"/>
<dbReference type="InterPro" id="IPR047088">
    <property type="entry name" value="ORC5_C"/>
</dbReference>
<feature type="compositionally biased region" description="Low complexity" evidence="1">
    <location>
        <begin position="325"/>
        <end position="336"/>
    </location>
</feature>
<feature type="compositionally biased region" description="Basic and acidic residues" evidence="1">
    <location>
        <begin position="841"/>
        <end position="862"/>
    </location>
</feature>
<dbReference type="Pfam" id="PF13191">
    <property type="entry name" value="AAA_16"/>
    <property type="match status" value="1"/>
</dbReference>
<dbReference type="KEGG" id="cmt:CCM_07421"/>
<organism evidence="5 6">
    <name type="scientific">Cordyceps militaris (strain CM01)</name>
    <name type="common">Caterpillar fungus</name>
    <dbReference type="NCBI Taxonomy" id="983644"/>
    <lineage>
        <taxon>Eukaryota</taxon>
        <taxon>Fungi</taxon>
        <taxon>Dikarya</taxon>
        <taxon>Ascomycota</taxon>
        <taxon>Pezizomycotina</taxon>
        <taxon>Sordariomycetes</taxon>
        <taxon>Hypocreomycetidae</taxon>
        <taxon>Hypocreales</taxon>
        <taxon>Cordycipitaceae</taxon>
        <taxon>Cordyceps</taxon>
    </lineage>
</organism>
<evidence type="ECO:0000259" key="3">
    <source>
        <dbReference type="Pfam" id="PF14630"/>
    </source>
</evidence>
<feature type="region of interest" description="Disordered" evidence="1">
    <location>
        <begin position="701"/>
        <end position="774"/>
    </location>
</feature>
<feature type="region of interest" description="Disordered" evidence="1">
    <location>
        <begin position="841"/>
        <end position="903"/>
    </location>
</feature>
<dbReference type="Proteomes" id="UP000001610">
    <property type="component" value="Unassembled WGS sequence"/>
</dbReference>
<evidence type="ECO:0000313" key="5">
    <source>
        <dbReference type="EMBL" id="EGX89169.1"/>
    </source>
</evidence>
<dbReference type="GO" id="GO:0005634">
    <property type="term" value="C:nucleus"/>
    <property type="evidence" value="ECO:0007669"/>
    <property type="project" value="InterPro"/>
</dbReference>
<evidence type="ECO:0000259" key="4">
    <source>
        <dbReference type="Pfam" id="PF21639"/>
    </source>
</evidence>
<dbReference type="OMA" id="WISHRRS"/>
<dbReference type="OrthoDB" id="2386201at2759"/>
<dbReference type="GeneID" id="18169432"/>
<feature type="region of interest" description="Disordered" evidence="1">
    <location>
        <begin position="97"/>
        <end position="161"/>
    </location>
</feature>
<evidence type="ECO:0000259" key="2">
    <source>
        <dbReference type="Pfam" id="PF13191"/>
    </source>
</evidence>
<dbReference type="Pfam" id="PF21639">
    <property type="entry name" value="ORC5_lid"/>
    <property type="match status" value="1"/>
</dbReference>
<dbReference type="GO" id="GO:0000724">
    <property type="term" value="P:double-strand break repair via homologous recombination"/>
    <property type="evidence" value="ECO:0007669"/>
    <property type="project" value="TreeGrafter"/>
</dbReference>
<feature type="region of interest" description="Disordered" evidence="1">
    <location>
        <begin position="256"/>
        <end position="381"/>
    </location>
</feature>
<feature type="region of interest" description="Disordered" evidence="1">
    <location>
        <begin position="518"/>
        <end position="539"/>
    </location>
</feature>
<feature type="compositionally biased region" description="Polar residues" evidence="1">
    <location>
        <begin position="599"/>
        <end position="609"/>
    </location>
</feature>
<dbReference type="RefSeq" id="XP_006672625.1">
    <property type="nucleotide sequence ID" value="XM_006672562.1"/>
</dbReference>
<dbReference type="Pfam" id="PF09462">
    <property type="entry name" value="Mus7"/>
    <property type="match status" value="1"/>
</dbReference>
<keyword evidence="6" id="KW-1185">Reference proteome</keyword>
<dbReference type="InterPro" id="IPR048866">
    <property type="entry name" value="ORC5_lid"/>
</dbReference>
<feature type="compositionally biased region" description="Basic residues" evidence="1">
    <location>
        <begin position="577"/>
        <end position="593"/>
    </location>
</feature>
<dbReference type="Gene3D" id="1.10.8.60">
    <property type="match status" value="1"/>
</dbReference>
<dbReference type="SUPFAM" id="SSF52540">
    <property type="entry name" value="P-loop containing nucleoside triphosphate hydrolases"/>
    <property type="match status" value="1"/>
</dbReference>
<dbReference type="HOGENOM" id="CLU_000374_1_0_1"/>
<feature type="region of interest" description="Disordered" evidence="1">
    <location>
        <begin position="417"/>
        <end position="442"/>
    </location>
</feature>
<dbReference type="PANTHER" id="PTHR28122:SF1">
    <property type="entry name" value="E3 UBIQUITIN-PROTEIN LIGASE SUBSTRATE RECEPTOR MMS22"/>
    <property type="match status" value="1"/>
</dbReference>
<feature type="compositionally biased region" description="Polar residues" evidence="1">
    <location>
        <begin position="863"/>
        <end position="888"/>
    </location>
</feature>
<dbReference type="Pfam" id="PF14630">
    <property type="entry name" value="ORC5_C"/>
    <property type="match status" value="1"/>
</dbReference>
<reference evidence="5 6" key="1">
    <citation type="journal article" date="2011" name="Genome Biol.">
        <title>Genome sequence of the insect pathogenic fungus Cordyceps militaris, a valued traditional Chinese medicine.</title>
        <authorList>
            <person name="Zheng P."/>
            <person name="Xia Y."/>
            <person name="Xiao G."/>
            <person name="Xiong C."/>
            <person name="Hu X."/>
            <person name="Zhang S."/>
            <person name="Zheng H."/>
            <person name="Huang Y."/>
            <person name="Zhou Y."/>
            <person name="Wang S."/>
            <person name="Zhao G.P."/>
            <person name="Liu X."/>
            <person name="St Leger R.J."/>
            <person name="Wang C."/>
        </authorList>
    </citation>
    <scope>NUCLEOTIDE SEQUENCE [LARGE SCALE GENOMIC DNA]</scope>
    <source>
        <strain evidence="5 6">CM01</strain>
    </source>
</reference>
<dbReference type="InterPro" id="IPR019021">
    <property type="entry name" value="Mms22"/>
</dbReference>
<dbReference type="InterPro" id="IPR041664">
    <property type="entry name" value="AAA_16"/>
</dbReference>
<proteinExistence type="predicted"/>
<feature type="domain" description="ORC5 lid" evidence="4">
    <location>
        <begin position="2415"/>
        <end position="2474"/>
    </location>
</feature>
<protein>
    <submittedName>
        <fullName evidence="5">Mus7/MMS22 conserved region</fullName>
    </submittedName>
</protein>
<feature type="compositionally biased region" description="Gly residues" evidence="1">
    <location>
        <begin position="2553"/>
        <end position="2563"/>
    </location>
</feature>
<evidence type="ECO:0000313" key="6">
    <source>
        <dbReference type="Proteomes" id="UP000001610"/>
    </source>
</evidence>
<feature type="compositionally biased region" description="Basic residues" evidence="1">
    <location>
        <begin position="615"/>
        <end position="626"/>
    </location>
</feature>
<dbReference type="EMBL" id="JH126404">
    <property type="protein sequence ID" value="EGX89169.1"/>
    <property type="molecule type" value="Genomic_DNA"/>
</dbReference>
<sequence length="2666" mass="296038">MADWKLLGEVPDSEDEDAFDSLEVATTLNSTTTHVGELPATDPYDIWEFPGSQHVTETTHRPPSKNALDLTTTPVRETLTTNPDNVWVFHGSQHANENVHHIPSPSDSLSSSPLSSVQSMDGLTELDGMFLDDDGMSSFQEDPNGRASSGGGSRFTDRVPPKLEGIHDGVISSQALLQDVVLPSQDLGLQETRDDLRREAVRLERSLRPRKPIQEHPYLLENAMYSSLIRQHGMRPVQIAAAPAKVMQGKNIQDGEFQDDSQETSLPDVNNSSQLLSDDTMHGSRGLGQYDFPSSSPPRTSPWISHRRSSIHESSQGDTDNTSVTDQDLPTLQDLLSKPELKVPTSAKRLSATLASSARKRRRHDIVDSDPLDATTSGRDAQVYSTHRLAAGPLPPIPRLQPNARCSVEVSPTKTVLTIDNSSSSEDEGNDGESLRDQLVNLSDGPTTEELVYKKRIRGVLPASWLRLDQKASRDEAQKYLHGRQRNRTPEQEVRRGLAQRRTMSNAAASVDPLWGLDESEDDEMTTRPATTDDKHQNQSRIVLMPEEIPAQANADISNQGSIIEHDAIDTMFSGPTRRRASSNAKRRPKARNPPKIGTSANMRQQTIGASLIRARSKPGQHHKQKLDRSGSERRSASQLAPRPLSILDVIKPDAPRFLRIAARTAKERANQGRCSPLKKIVRLASRVDNLDAAASLNRWKSGSISQSEDVSEARKEKQKQKQAPRRPLAERVGIRPTATLSPPRSTKVAASRSRRFVKQTSNGGSPRYLPSSKALDIPTLANTASVENNANVLPPPEPPQSARCGKKASTDISRPSRPAIMEVEEVKKVAPLMFHREKKSRDSIYRKNNRDSSVDASDMRSEMSTNRLSAASLSGITQEQPVGESQSQKQAKRRARTKKRKIPRRVDVDAPQFSHAADPPPTSYTAEIELARSQTANEGAKLAGLGPYGTEYTTHFEIFPLDPGVYFHKSTLLGSGILEDCRDCTKRHILLSSRPRVTFKFGTYACRWDCWNAQTSSELGIVLDLIADELEKVGGVTIADEATVLEASRFISTYARTALSFENESAFKPFITRVLDVVKSFHTRFSGLVSRKSMSNRGFQTATRVCDSLLILVLVTHLVCAQHDDLMTEKFQVEDLLQSLAATSMSNLLLMGVNQVQKSYMRLRETASHEQGLREDQPVIHSWALVMQILEMSQIPRGSFWDVLKQTIATNADISVAQAQTYERVWEIMFTMLPLCEFNAYGILMPGKRFQAMNDGWMIVQQLLRQVFTVYQENSRQAPSFNNYCRALMSRCHYLVQQWGWRRSGSIVGAIFDFFGSQNLEHLRNEEVSASPRFLECLAGDPSLAIELGDPCFHVFLKFLALSIQKLRGAGAIGDVRNLVARILPNHNRQLLKEQTVHERDLAALRNHHDLLATLYWAAPPDLRRSPVLIEQLVAPETSHKEAILINIRCWNQLARFVVAKGEAPTAFKLFNFWRQGLFQKMVQQFDSAAADIQQQLLALPIDVRATVSEDMISSMISINKTAVGDVLQASIAASLDVMNHAADLEAATFCLNTLQLQHVYKHSSISPPELNWNILRGAISTLDSFMGYIAKFKENEESQQRESQILDSARADDALLLLDHDISKSYFSMVRCMLSQKPPNQSPTSSFTFADIEQGVAVSVRLATCFINGGLIKPLDLFQRGKYGLFDGLIHKLDFEQRQYLVLVVTTLLKAGIDDFTDVRFTLCELWLLVLVMPSRYLKYEHLLADALRQRGEYFLPSTDTGLMSSPNYECNGTLFEFAISAMRNSVLKAGPNVKQDLVAMHSNALKLVMEQMKEDLKATSSQPVTHVAYVAFARRIISLIRTHGSCTLDNFYYQISKDYTPSDEDPHLQIATMESYGLRLREGDTKVVQQVFFFLFNHFKMALISDNLEEEKNMLQKGMGRNREITQFIVGKMLPATIEAAASKAVAYPLLDLYVWAVASRLRHYTTTYHLGDGDLPGVKAVLQAILKGISEWIAEPAPPTAVRLHTLRTSIAGMNLLWPSIYEYSLNQDASPARWVEIIKLVKTLNRYIIASQDTLSQARLCSSQMRFDEILAAVSFDEILAAVSFDSAPIQSMADEDVRGFADNIKQDVDRHWFVVDGRISIQAPGKPRGGSTLQGVVQARWDASTLIAGTTAQLTEWLRWKEKMDGGNGILQSMESTFTLPEESILNPLFQQFPCREHQIRSLASLLSPGAISCRNLVVHGAEATGKSSVTAALLDRLCEEPKPGLDNDAPRARLLHHARVDAAQCITVRHLYERIVGTVAVALQAYDRAPKRCETMAQLAVALGEMIDARARDNDDPRWRFVLLLSSMDRQREAPATLLPALARLSEMIPCLTCVIIVTSPPAGFLRSPGSASLHFPPYTKQEYVRILALSPPPPVQGTTQQETSDLWARFCATVHDALIRAASRTLPSFKDCCHALWPRFTAPIVAQTHAPKEFSKLLVAARVHFQDESLLNPSIIAVRPSAATAAAGSVATKAKPGNVAELTSLLPTIARLLLLAAYLASHNPAKHDLVLFSTFHHGRKRRRGGGGTFSRGGPGRGKHRKIARKLLGSHAFVLERMMAIFEAARAEWIDDGRPVGAAGVDGDVGMALATLVSLRLLVRVGAGDMMDRSGKWRINVGWEAVRGIGRSIGVEVEEWLIE</sequence>
<dbReference type="InterPro" id="IPR027417">
    <property type="entry name" value="P-loop_NTPase"/>
</dbReference>
<feature type="region of interest" description="Disordered" evidence="1">
    <location>
        <begin position="789"/>
        <end position="819"/>
    </location>
</feature>
<feature type="region of interest" description="Disordered" evidence="1">
    <location>
        <begin position="480"/>
        <end position="506"/>
    </location>
</feature>
<feature type="compositionally biased region" description="Polar residues" evidence="1">
    <location>
        <begin position="263"/>
        <end position="277"/>
    </location>
</feature>